<evidence type="ECO:0008006" key="5">
    <source>
        <dbReference type="Google" id="ProtNLM"/>
    </source>
</evidence>
<dbReference type="InterPro" id="IPR009242">
    <property type="entry name" value="DUF896"/>
</dbReference>
<name>A0A2K8P5L6_9MOLU</name>
<evidence type="ECO:0000313" key="3">
    <source>
        <dbReference type="EMBL" id="ATZ20875.1"/>
    </source>
</evidence>
<dbReference type="Proteomes" id="UP000232221">
    <property type="component" value="Chromosome"/>
</dbReference>
<proteinExistence type="predicted"/>
<feature type="region of interest" description="Disordered" evidence="2">
    <location>
        <begin position="62"/>
        <end position="84"/>
    </location>
</feature>
<accession>A0A2K8P5L6</accession>
<evidence type="ECO:0000256" key="1">
    <source>
        <dbReference type="ARBA" id="ARBA00022490"/>
    </source>
</evidence>
<dbReference type="OrthoDB" id="390105at2"/>
<dbReference type="EMBL" id="CP024968">
    <property type="protein sequence ID" value="ATZ20875.1"/>
    <property type="molecule type" value="Genomic_DNA"/>
</dbReference>
<reference evidence="3 4" key="1">
    <citation type="submission" date="2017-11" db="EMBL/GenBank/DDBJ databases">
        <title>Genome sequence of Mesoplasma coleopterae BARC 779 (ATCC 49583).</title>
        <authorList>
            <person name="Lo W.-S."/>
            <person name="Kuo C.-H."/>
        </authorList>
    </citation>
    <scope>NUCLEOTIDE SEQUENCE [LARGE SCALE GENOMIC DNA]</scope>
    <source>
        <strain evidence="3 4">BARC 779</strain>
    </source>
</reference>
<sequence>MSELKELTMPEVIKEINRLAKIKKERELNAKESAYREELKVLYLKYFRSGFEQQLKNTKVIDANGNDVTPSKLKKEGEKHDKQK</sequence>
<dbReference type="SUPFAM" id="SSF158221">
    <property type="entry name" value="YnzC-like"/>
    <property type="match status" value="1"/>
</dbReference>
<dbReference type="PANTHER" id="PTHR37300">
    <property type="entry name" value="UPF0291 PROTEIN CBO2609/CLC_2481"/>
    <property type="match status" value="1"/>
</dbReference>
<keyword evidence="1" id="KW-0963">Cytoplasm</keyword>
<dbReference type="AlphaFoldDB" id="A0A2K8P5L6"/>
<evidence type="ECO:0000313" key="4">
    <source>
        <dbReference type="Proteomes" id="UP000232221"/>
    </source>
</evidence>
<evidence type="ECO:0000256" key="2">
    <source>
        <dbReference type="SAM" id="MobiDB-lite"/>
    </source>
</evidence>
<dbReference type="Gene3D" id="1.10.287.540">
    <property type="entry name" value="Helix hairpin bin"/>
    <property type="match status" value="1"/>
</dbReference>
<dbReference type="Pfam" id="PF05979">
    <property type="entry name" value="DUF896"/>
    <property type="match status" value="1"/>
</dbReference>
<dbReference type="RefSeq" id="WP_100670961.1">
    <property type="nucleotide sequence ID" value="NZ_CP022510.1"/>
</dbReference>
<gene>
    <name evidence="3" type="ORF">MCOLE_v1c03610</name>
</gene>
<keyword evidence="4" id="KW-1185">Reference proteome</keyword>
<protein>
    <recommendedName>
        <fullName evidence="5">DUF896 family protein</fullName>
    </recommendedName>
</protein>
<dbReference type="PANTHER" id="PTHR37300:SF1">
    <property type="entry name" value="UPF0291 PROTEIN YNZC"/>
    <property type="match status" value="1"/>
</dbReference>
<dbReference type="KEGG" id="mcol:MCOLE_v1c03610"/>
<feature type="compositionally biased region" description="Basic and acidic residues" evidence="2">
    <location>
        <begin position="73"/>
        <end position="84"/>
    </location>
</feature>
<organism evidence="3 4">
    <name type="scientific">Mesoplasma coleopterae</name>
    <dbReference type="NCBI Taxonomy" id="324078"/>
    <lineage>
        <taxon>Bacteria</taxon>
        <taxon>Bacillati</taxon>
        <taxon>Mycoplasmatota</taxon>
        <taxon>Mollicutes</taxon>
        <taxon>Entomoplasmatales</taxon>
        <taxon>Entomoplasmataceae</taxon>
        <taxon>Mesoplasma</taxon>
    </lineage>
</organism>